<dbReference type="PANTHER" id="PTHR10907">
    <property type="entry name" value="REGUCALCIN"/>
    <property type="match status" value="1"/>
</dbReference>
<evidence type="ECO:0000259" key="2">
    <source>
        <dbReference type="Pfam" id="PF08450"/>
    </source>
</evidence>
<dbReference type="EMBL" id="CAJVCH010076289">
    <property type="protein sequence ID" value="CAG7721021.1"/>
    <property type="molecule type" value="Genomic_DNA"/>
</dbReference>
<dbReference type="GO" id="GO:0005509">
    <property type="term" value="F:calcium ion binding"/>
    <property type="evidence" value="ECO:0007669"/>
    <property type="project" value="TreeGrafter"/>
</dbReference>
<evidence type="ECO:0000313" key="4">
    <source>
        <dbReference type="Proteomes" id="UP000708208"/>
    </source>
</evidence>
<sequence length="339" mass="37563">MKLNSKSSLAFPRPLLLLLLGTVSVHFVHSAPGPMAVNPLIKTVTDDVSELGEGPYWDSQNRALYYVDSVKGDYKRLNPDTRAVQKVNVGNILVSIIIPYAAENETFIVSRRHQALKLHWPSGNTTVLATVAPELEGVERFNDGKCDPRGRLFIGTVLDGPNGDPVPNGGGLYRLDGNKFVELTRGYTITNGMAWSNDANHTRFFLNDSEGRKIYSFDYNIENGTLSNKKVMIDCDQSPDFVKDEYPDGMAIDKFGFIWVAMWNGGRIVKIDTNTARVVDEVKLPRNKIPSSLAPGDYEGNSGFFVTTASIGIPENQKQDDGKILHISFQGGEVYKFRP</sequence>
<dbReference type="PANTHER" id="PTHR10907:SF47">
    <property type="entry name" value="REGUCALCIN"/>
    <property type="match status" value="1"/>
</dbReference>
<dbReference type="Proteomes" id="UP000708208">
    <property type="component" value="Unassembled WGS sequence"/>
</dbReference>
<dbReference type="Pfam" id="PF08450">
    <property type="entry name" value="SGL"/>
    <property type="match status" value="1"/>
</dbReference>
<feature type="signal peptide" evidence="1">
    <location>
        <begin position="1"/>
        <end position="30"/>
    </location>
</feature>
<comment type="caution">
    <text evidence="3">The sequence shown here is derived from an EMBL/GenBank/DDBJ whole genome shotgun (WGS) entry which is preliminary data.</text>
</comment>
<name>A0A8J2NPM0_9HEXA</name>
<dbReference type="GO" id="GO:0019853">
    <property type="term" value="P:L-ascorbic acid biosynthetic process"/>
    <property type="evidence" value="ECO:0007669"/>
    <property type="project" value="TreeGrafter"/>
</dbReference>
<dbReference type="OrthoDB" id="423498at2759"/>
<dbReference type="InterPro" id="IPR013658">
    <property type="entry name" value="SGL"/>
</dbReference>
<feature type="domain" description="SMP-30/Gluconolactonase/LRE-like region" evidence="2">
    <location>
        <begin position="51"/>
        <end position="309"/>
    </location>
</feature>
<organism evidence="3 4">
    <name type="scientific">Allacma fusca</name>
    <dbReference type="NCBI Taxonomy" id="39272"/>
    <lineage>
        <taxon>Eukaryota</taxon>
        <taxon>Metazoa</taxon>
        <taxon>Ecdysozoa</taxon>
        <taxon>Arthropoda</taxon>
        <taxon>Hexapoda</taxon>
        <taxon>Collembola</taxon>
        <taxon>Symphypleona</taxon>
        <taxon>Sminthuridae</taxon>
        <taxon>Allacma</taxon>
    </lineage>
</organism>
<evidence type="ECO:0000313" key="3">
    <source>
        <dbReference type="EMBL" id="CAG7721021.1"/>
    </source>
</evidence>
<feature type="chain" id="PRO_5035224560" description="SMP-30/Gluconolactonase/LRE-like region domain-containing protein" evidence="1">
    <location>
        <begin position="31"/>
        <end position="339"/>
    </location>
</feature>
<protein>
    <recommendedName>
        <fullName evidence="2">SMP-30/Gluconolactonase/LRE-like region domain-containing protein</fullName>
    </recommendedName>
</protein>
<keyword evidence="4" id="KW-1185">Reference proteome</keyword>
<dbReference type="GO" id="GO:0004341">
    <property type="term" value="F:gluconolactonase activity"/>
    <property type="evidence" value="ECO:0007669"/>
    <property type="project" value="TreeGrafter"/>
</dbReference>
<dbReference type="AlphaFoldDB" id="A0A8J2NPM0"/>
<evidence type="ECO:0000256" key="1">
    <source>
        <dbReference type="SAM" id="SignalP"/>
    </source>
</evidence>
<accession>A0A8J2NPM0</accession>
<gene>
    <name evidence="3" type="ORF">AFUS01_LOCUS10270</name>
</gene>
<reference evidence="3" key="1">
    <citation type="submission" date="2021-06" db="EMBL/GenBank/DDBJ databases">
        <authorList>
            <person name="Hodson N. C."/>
            <person name="Mongue J. A."/>
            <person name="Jaron S. K."/>
        </authorList>
    </citation>
    <scope>NUCLEOTIDE SEQUENCE</scope>
</reference>
<keyword evidence="1" id="KW-0732">Signal</keyword>
<proteinExistence type="predicted"/>